<name>A0A8S2UPR5_9BILA</name>
<protein>
    <submittedName>
        <fullName evidence="2">Uncharacterized protein</fullName>
    </submittedName>
</protein>
<evidence type="ECO:0000256" key="1">
    <source>
        <dbReference type="SAM" id="Phobius"/>
    </source>
</evidence>
<dbReference type="AlphaFoldDB" id="A0A8S2UPR5"/>
<keyword evidence="1" id="KW-0472">Membrane</keyword>
<keyword evidence="1" id="KW-0812">Transmembrane</keyword>
<sequence>SLPNLRNLKRNVRKIRQRSQNPLSLPTTRDSIVIDPHVVPELYFQLYTIHATYLSHIVPIVYILLRGKKQRLYKEMLQQIKNLIPNFDPPNIMIEHERATMNEIKKQFSSSNIRMLFPFIENEDFAKQICSLPSLALLHVPDVIPTFDEIKMQFPAEGEPVLKYFEDFYIGVKGRLSRPRKAAKCDILLWNANDNTIQGQHRTNNAVHDWNNRFASLINCNHPNFWKFLHGLKKEQSYVEGEIIEALAGVRKSRRIHQIRQGTRILNITNEPTITNFEEVMTLTHIISLKKS</sequence>
<comment type="caution">
    <text evidence="2">The sequence shown here is derived from an EMBL/GenBank/DDBJ whole genome shotgun (WGS) entry which is preliminary data.</text>
</comment>
<feature type="transmembrane region" description="Helical" evidence="1">
    <location>
        <begin position="44"/>
        <end position="65"/>
    </location>
</feature>
<proteinExistence type="predicted"/>
<dbReference type="EMBL" id="CAJOBH010044034">
    <property type="protein sequence ID" value="CAF4344659.1"/>
    <property type="molecule type" value="Genomic_DNA"/>
</dbReference>
<feature type="non-terminal residue" evidence="2">
    <location>
        <position position="1"/>
    </location>
</feature>
<evidence type="ECO:0000313" key="3">
    <source>
        <dbReference type="Proteomes" id="UP000681967"/>
    </source>
</evidence>
<accession>A0A8S2UPR5</accession>
<gene>
    <name evidence="2" type="ORF">BYL167_LOCUS29244</name>
</gene>
<keyword evidence="1" id="KW-1133">Transmembrane helix</keyword>
<organism evidence="2 3">
    <name type="scientific">Rotaria magnacalcarata</name>
    <dbReference type="NCBI Taxonomy" id="392030"/>
    <lineage>
        <taxon>Eukaryota</taxon>
        <taxon>Metazoa</taxon>
        <taxon>Spiralia</taxon>
        <taxon>Gnathifera</taxon>
        <taxon>Rotifera</taxon>
        <taxon>Eurotatoria</taxon>
        <taxon>Bdelloidea</taxon>
        <taxon>Philodinida</taxon>
        <taxon>Philodinidae</taxon>
        <taxon>Rotaria</taxon>
    </lineage>
</organism>
<evidence type="ECO:0000313" key="2">
    <source>
        <dbReference type="EMBL" id="CAF4344659.1"/>
    </source>
</evidence>
<reference evidence="2" key="1">
    <citation type="submission" date="2021-02" db="EMBL/GenBank/DDBJ databases">
        <authorList>
            <person name="Nowell W R."/>
        </authorList>
    </citation>
    <scope>NUCLEOTIDE SEQUENCE</scope>
</reference>
<dbReference type="Proteomes" id="UP000681967">
    <property type="component" value="Unassembled WGS sequence"/>
</dbReference>